<gene>
    <name evidence="8" type="ORF">ECRASSUSDP1_LOCUS789</name>
</gene>
<protein>
    <recommendedName>
        <fullName evidence="7">DNA mismatch repair proteins mutS family domain-containing protein</fullName>
    </recommendedName>
</protein>
<keyword evidence="5" id="KW-0227">DNA damage</keyword>
<dbReference type="InterPro" id="IPR036678">
    <property type="entry name" value="MutS_con_dom_sf"/>
</dbReference>
<dbReference type="InterPro" id="IPR007696">
    <property type="entry name" value="DNA_mismatch_repair_MutS_core"/>
</dbReference>
<keyword evidence="2" id="KW-0547">Nucleotide-binding</keyword>
<keyword evidence="9" id="KW-1185">Reference proteome</keyword>
<dbReference type="InterPro" id="IPR045076">
    <property type="entry name" value="MutS"/>
</dbReference>
<dbReference type="GO" id="GO:0005524">
    <property type="term" value="F:ATP binding"/>
    <property type="evidence" value="ECO:0007669"/>
    <property type="project" value="UniProtKB-KW"/>
</dbReference>
<evidence type="ECO:0000256" key="4">
    <source>
        <dbReference type="ARBA" id="ARBA00023125"/>
    </source>
</evidence>
<evidence type="ECO:0000256" key="1">
    <source>
        <dbReference type="ARBA" id="ARBA00006271"/>
    </source>
</evidence>
<keyword evidence="3" id="KW-0067">ATP-binding</keyword>
<dbReference type="GO" id="GO:0006312">
    <property type="term" value="P:mitotic recombination"/>
    <property type="evidence" value="ECO:0007669"/>
    <property type="project" value="TreeGrafter"/>
</dbReference>
<organism evidence="8 9">
    <name type="scientific">Euplotes crassus</name>
    <dbReference type="NCBI Taxonomy" id="5936"/>
    <lineage>
        <taxon>Eukaryota</taxon>
        <taxon>Sar</taxon>
        <taxon>Alveolata</taxon>
        <taxon>Ciliophora</taxon>
        <taxon>Intramacronucleata</taxon>
        <taxon>Spirotrichea</taxon>
        <taxon>Hypotrichia</taxon>
        <taxon>Euplotida</taxon>
        <taxon>Euplotidae</taxon>
        <taxon>Moneuplotes</taxon>
    </lineage>
</organism>
<keyword evidence="5" id="KW-0234">DNA repair</keyword>
<dbReference type="InterPro" id="IPR027417">
    <property type="entry name" value="P-loop_NTPase"/>
</dbReference>
<dbReference type="EMBL" id="CAMPGE010000742">
    <property type="protein sequence ID" value="CAI2359498.1"/>
    <property type="molecule type" value="Genomic_DNA"/>
</dbReference>
<dbReference type="GO" id="GO:0140664">
    <property type="term" value="F:ATP-dependent DNA damage sensor activity"/>
    <property type="evidence" value="ECO:0007669"/>
    <property type="project" value="InterPro"/>
</dbReference>
<dbReference type="SUPFAM" id="SSF52540">
    <property type="entry name" value="P-loop containing nucleoside triphosphate hydrolases"/>
    <property type="match status" value="1"/>
</dbReference>
<feature type="coiled-coil region" evidence="6">
    <location>
        <begin position="342"/>
        <end position="369"/>
    </location>
</feature>
<keyword evidence="4" id="KW-0238">DNA-binding</keyword>
<proteinExistence type="inferred from homology"/>
<dbReference type="AlphaFoldDB" id="A0AAD1U594"/>
<sequence length="720" mass="81823">MLAITFDIKNNLKVVGAGYINNDRRTLQIVEFEDNDYFSYLESLIIQISSQEGDAKSFNVQINMPPDDSYSSRVEEIFSNCDVEFLHGNRSDFKADEVEKYLSSLLENDIKHYETEMSKSLGLSALSAAISASNVYQELGNHGKYSLEIYPMSQYMRLDTAAINALNLFPQNYNAANQFITNDVTSIYEIINHTKTSIGSKLLKTWMKQPIRDEKEILRRLDIVEFFIKHSEERATIQDQHLGKIPDVEKLHVKFYKVKNGLPNRANLADCVKAYNMICCFEEVEEILNNLGLDQKHPISENYTQKISEIIKDFSNLKDLIEEGIDINEVASGDYIINPDYSEELKRLYEEIKAKHKEMEQYRDELNEEFKLDKTPIVLVESNSHTYVFEINKKAGDKHIRKSEDYTVVLSKKVYMSFTSPRLENLVDEFRELQESYKVEQDELVLKVLDIVATYFPVIERASNLIAEFDVLLGFSVASTSSSSDYCRPEIGSSIEKLNLTNSRHPLIERINPQGCISNDCNMVRGFSNLQLITGPNMGGKSTYIRQIAINVLLAHIGCFIPCESAEIPILDAIIARVGASDHQLKGVSTFMAEMLEAACLLKSATQDSLIIMDELGRGTSTSEGFGLAWAIAEYLANDINCYSFFATHFHELTCIDKEVKNAKNYYVDVLAKEGELTMLYKVKAGVIDRSYGIHVAEMLKFPQEIIDEAQFISNQLEGH</sequence>
<dbReference type="Gene3D" id="1.10.1420.10">
    <property type="match status" value="2"/>
</dbReference>
<evidence type="ECO:0000313" key="8">
    <source>
        <dbReference type="EMBL" id="CAI2359498.1"/>
    </source>
</evidence>
<dbReference type="Pfam" id="PF05190">
    <property type="entry name" value="MutS_IV"/>
    <property type="match status" value="1"/>
</dbReference>
<dbReference type="Gene3D" id="3.30.420.110">
    <property type="entry name" value="MutS, connector domain"/>
    <property type="match status" value="1"/>
</dbReference>
<dbReference type="PANTHER" id="PTHR11361:SF35">
    <property type="entry name" value="DNA MISMATCH REPAIR PROTEIN MSH2"/>
    <property type="match status" value="1"/>
</dbReference>
<dbReference type="PIRSF" id="PIRSF005813">
    <property type="entry name" value="MSH2"/>
    <property type="match status" value="1"/>
</dbReference>
<evidence type="ECO:0000256" key="5">
    <source>
        <dbReference type="ARBA" id="ARBA00023204"/>
    </source>
</evidence>
<evidence type="ECO:0000256" key="6">
    <source>
        <dbReference type="SAM" id="Coils"/>
    </source>
</evidence>
<dbReference type="InterPro" id="IPR000432">
    <property type="entry name" value="DNA_mismatch_repair_MutS_C"/>
</dbReference>
<dbReference type="Proteomes" id="UP001295684">
    <property type="component" value="Unassembled WGS sequence"/>
</dbReference>
<comment type="similarity">
    <text evidence="1">Belongs to the DNA mismatch repair MutS family.</text>
</comment>
<reference evidence="8" key="1">
    <citation type="submission" date="2023-07" db="EMBL/GenBank/DDBJ databases">
        <authorList>
            <consortium name="AG Swart"/>
            <person name="Singh M."/>
            <person name="Singh A."/>
            <person name="Seah K."/>
            <person name="Emmerich C."/>
        </authorList>
    </citation>
    <scope>NUCLEOTIDE SEQUENCE</scope>
    <source>
        <strain evidence="8">DP1</strain>
    </source>
</reference>
<dbReference type="SMART" id="SM00533">
    <property type="entry name" value="MUTSd"/>
    <property type="match status" value="1"/>
</dbReference>
<dbReference type="SUPFAM" id="SSF48334">
    <property type="entry name" value="DNA repair protein MutS, domain III"/>
    <property type="match status" value="1"/>
</dbReference>
<dbReference type="InterPro" id="IPR011184">
    <property type="entry name" value="DNA_mismatch_repair_Msh2"/>
</dbReference>
<dbReference type="SMART" id="SM00534">
    <property type="entry name" value="MUTSac"/>
    <property type="match status" value="1"/>
</dbReference>
<name>A0AAD1U594_EUPCR</name>
<dbReference type="PANTHER" id="PTHR11361">
    <property type="entry name" value="DNA MISMATCH REPAIR PROTEIN MUTS FAMILY MEMBER"/>
    <property type="match status" value="1"/>
</dbReference>
<dbReference type="Pfam" id="PF00488">
    <property type="entry name" value="MutS_V"/>
    <property type="match status" value="1"/>
</dbReference>
<dbReference type="GO" id="GO:0006298">
    <property type="term" value="P:mismatch repair"/>
    <property type="evidence" value="ECO:0007669"/>
    <property type="project" value="InterPro"/>
</dbReference>
<evidence type="ECO:0000259" key="7">
    <source>
        <dbReference type="PROSITE" id="PS00486"/>
    </source>
</evidence>
<evidence type="ECO:0000313" key="9">
    <source>
        <dbReference type="Proteomes" id="UP001295684"/>
    </source>
</evidence>
<evidence type="ECO:0000256" key="3">
    <source>
        <dbReference type="ARBA" id="ARBA00022840"/>
    </source>
</evidence>
<dbReference type="GO" id="GO:0032301">
    <property type="term" value="C:MutSalpha complex"/>
    <property type="evidence" value="ECO:0007669"/>
    <property type="project" value="TreeGrafter"/>
</dbReference>
<comment type="caution">
    <text evidence="8">The sequence shown here is derived from an EMBL/GenBank/DDBJ whole genome shotgun (WGS) entry which is preliminary data.</text>
</comment>
<dbReference type="InterPro" id="IPR007861">
    <property type="entry name" value="DNA_mismatch_repair_MutS_clamp"/>
</dbReference>
<dbReference type="PROSITE" id="PS00486">
    <property type="entry name" value="DNA_MISMATCH_REPAIR_2"/>
    <property type="match status" value="1"/>
</dbReference>
<dbReference type="InterPro" id="IPR036187">
    <property type="entry name" value="DNA_mismatch_repair_MutS_sf"/>
</dbReference>
<evidence type="ECO:0000256" key="2">
    <source>
        <dbReference type="ARBA" id="ARBA00022741"/>
    </source>
</evidence>
<dbReference type="Pfam" id="PF05192">
    <property type="entry name" value="MutS_III"/>
    <property type="match status" value="1"/>
</dbReference>
<keyword evidence="6" id="KW-0175">Coiled coil</keyword>
<dbReference type="GO" id="GO:0030983">
    <property type="term" value="F:mismatched DNA binding"/>
    <property type="evidence" value="ECO:0007669"/>
    <property type="project" value="InterPro"/>
</dbReference>
<dbReference type="Gene3D" id="3.40.50.300">
    <property type="entry name" value="P-loop containing nucleotide triphosphate hydrolases"/>
    <property type="match status" value="1"/>
</dbReference>
<feature type="domain" description="DNA mismatch repair proteins mutS family" evidence="7">
    <location>
        <begin position="609"/>
        <end position="625"/>
    </location>
</feature>
<accession>A0AAD1U594</accession>